<accession>A0A4S8LLN9</accession>
<sequence length="168" mass="19058">MVPALCIPSENTVPLIAPLNCIDLEVQNLKDCKAILPVVFKANDGLPTRICTTVWRDKNCSLLRANLVDVEAIFTNLKAVRFDIEIHVGSRCFLVSGYYDQHQPYNKSLKKLDIKWRGEVAIFPMHLKDAPTFIVGAHIPQIAFKRAVARFELRYTFIPCLTDIVTYP</sequence>
<name>A0A4S8LLN9_DENBC</name>
<evidence type="ECO:0000313" key="2">
    <source>
        <dbReference type="Proteomes" id="UP000297245"/>
    </source>
</evidence>
<keyword evidence="2" id="KW-1185">Reference proteome</keyword>
<dbReference type="Proteomes" id="UP000297245">
    <property type="component" value="Unassembled WGS sequence"/>
</dbReference>
<proteinExistence type="predicted"/>
<organism evidence="1 2">
    <name type="scientific">Dendrothele bispora (strain CBS 962.96)</name>
    <dbReference type="NCBI Taxonomy" id="1314807"/>
    <lineage>
        <taxon>Eukaryota</taxon>
        <taxon>Fungi</taxon>
        <taxon>Dikarya</taxon>
        <taxon>Basidiomycota</taxon>
        <taxon>Agaricomycotina</taxon>
        <taxon>Agaricomycetes</taxon>
        <taxon>Agaricomycetidae</taxon>
        <taxon>Agaricales</taxon>
        <taxon>Agaricales incertae sedis</taxon>
        <taxon>Dendrothele</taxon>
    </lineage>
</organism>
<protein>
    <submittedName>
        <fullName evidence="1">Uncharacterized protein</fullName>
    </submittedName>
</protein>
<dbReference type="AlphaFoldDB" id="A0A4S8LLN9"/>
<dbReference type="EMBL" id="ML179354">
    <property type="protein sequence ID" value="THU89853.1"/>
    <property type="molecule type" value="Genomic_DNA"/>
</dbReference>
<evidence type="ECO:0000313" key="1">
    <source>
        <dbReference type="EMBL" id="THU89853.1"/>
    </source>
</evidence>
<reference evidence="1 2" key="1">
    <citation type="journal article" date="2019" name="Nat. Ecol. Evol.">
        <title>Megaphylogeny resolves global patterns of mushroom evolution.</title>
        <authorList>
            <person name="Varga T."/>
            <person name="Krizsan K."/>
            <person name="Foldi C."/>
            <person name="Dima B."/>
            <person name="Sanchez-Garcia M."/>
            <person name="Sanchez-Ramirez S."/>
            <person name="Szollosi G.J."/>
            <person name="Szarkandi J.G."/>
            <person name="Papp V."/>
            <person name="Albert L."/>
            <person name="Andreopoulos W."/>
            <person name="Angelini C."/>
            <person name="Antonin V."/>
            <person name="Barry K.W."/>
            <person name="Bougher N.L."/>
            <person name="Buchanan P."/>
            <person name="Buyck B."/>
            <person name="Bense V."/>
            <person name="Catcheside P."/>
            <person name="Chovatia M."/>
            <person name="Cooper J."/>
            <person name="Damon W."/>
            <person name="Desjardin D."/>
            <person name="Finy P."/>
            <person name="Geml J."/>
            <person name="Haridas S."/>
            <person name="Hughes K."/>
            <person name="Justo A."/>
            <person name="Karasinski D."/>
            <person name="Kautmanova I."/>
            <person name="Kiss B."/>
            <person name="Kocsube S."/>
            <person name="Kotiranta H."/>
            <person name="LaButti K.M."/>
            <person name="Lechner B.E."/>
            <person name="Liimatainen K."/>
            <person name="Lipzen A."/>
            <person name="Lukacs Z."/>
            <person name="Mihaltcheva S."/>
            <person name="Morgado L.N."/>
            <person name="Niskanen T."/>
            <person name="Noordeloos M.E."/>
            <person name="Ohm R.A."/>
            <person name="Ortiz-Santana B."/>
            <person name="Ovrebo C."/>
            <person name="Racz N."/>
            <person name="Riley R."/>
            <person name="Savchenko A."/>
            <person name="Shiryaev A."/>
            <person name="Soop K."/>
            <person name="Spirin V."/>
            <person name="Szebenyi C."/>
            <person name="Tomsovsky M."/>
            <person name="Tulloss R.E."/>
            <person name="Uehling J."/>
            <person name="Grigoriev I.V."/>
            <person name="Vagvolgyi C."/>
            <person name="Papp T."/>
            <person name="Martin F.M."/>
            <person name="Miettinen O."/>
            <person name="Hibbett D.S."/>
            <person name="Nagy L.G."/>
        </authorList>
    </citation>
    <scope>NUCLEOTIDE SEQUENCE [LARGE SCALE GENOMIC DNA]</scope>
    <source>
        <strain evidence="1 2">CBS 962.96</strain>
    </source>
</reference>
<gene>
    <name evidence="1" type="ORF">K435DRAFT_864872</name>
</gene>